<evidence type="ECO:0000313" key="9">
    <source>
        <dbReference type="EMBL" id="UKK01327.2"/>
    </source>
</evidence>
<feature type="transmembrane region" description="Helical" evidence="7">
    <location>
        <begin position="351"/>
        <end position="377"/>
    </location>
</feature>
<feature type="transmembrane region" description="Helical" evidence="7">
    <location>
        <begin position="206"/>
        <end position="227"/>
    </location>
</feature>
<accession>A0A976MBN9</accession>
<keyword evidence="3 7" id="KW-0812">Transmembrane</keyword>
<dbReference type="SUPFAM" id="SSF103473">
    <property type="entry name" value="MFS general substrate transporter"/>
    <property type="match status" value="1"/>
</dbReference>
<feature type="domain" description="Major facilitator superfamily (MFS) profile" evidence="8">
    <location>
        <begin position="52"/>
        <end position="548"/>
    </location>
</feature>
<dbReference type="GO" id="GO:0022857">
    <property type="term" value="F:transmembrane transporter activity"/>
    <property type="evidence" value="ECO:0007669"/>
    <property type="project" value="InterPro"/>
</dbReference>
<dbReference type="GO" id="GO:0016020">
    <property type="term" value="C:membrane"/>
    <property type="evidence" value="ECO:0007669"/>
    <property type="project" value="UniProtKB-SubCell"/>
</dbReference>
<dbReference type="EMBL" id="CP056070">
    <property type="protein sequence ID" value="UKK01327.2"/>
    <property type="molecule type" value="Genomic_DNA"/>
</dbReference>
<dbReference type="PROSITE" id="PS50850">
    <property type="entry name" value="MFS"/>
    <property type="match status" value="1"/>
</dbReference>
<comment type="subcellular location">
    <subcellularLocation>
        <location evidence="1">Membrane</location>
        <topology evidence="1">Multi-pass membrane protein</topology>
    </subcellularLocation>
</comment>
<feature type="transmembrane region" description="Helical" evidence="7">
    <location>
        <begin position="88"/>
        <end position="109"/>
    </location>
</feature>
<sequence>MKTDNNVIDSSINENTSCIDECLNDISHNDEPPTKPGRYKKWTREYKYTFYFFILNFFFNTLINYDAGSVPVMLNWIQESFKFTSTELGVMGSLNYVSTVIFSAFWSYVFSNYSSKKSLNVSFLAIEVSLVLFGLAINKYMFFVAKFCKGYGQSGYALYFPVWVDIFAPPKHRNLWMAVIQSGLSVGGAVGYIVTSLFSYAGKYGWRYSVMTQALSIGITLVLFWMIPKQFIELKTSRDDIVNSDLCTCEKTVNNPSTSSMETKYVTDETNLDDESHFRNNFKVKRSHSLDVVVTPVHPPAQQKDISRVYSNFDSSMINSENPKCNKCFVSNPKQNRGSAKTKNMSTFRKYVFLLKSSIFILSALAISLVYFVIFGAQFWMTKIVVSHFNIEERKVFLVFSYIFMTSQITGLVCGSYLTDKIVYHYPNKPLYVDYVLITWASIVCLASIAMISYKSIMVLSIGNLVVFFYSVPITPVVLLRLLQSVDYALKPYATSIVMISLNVLGFIGGTLLPGIAVDVYKSDLAAVYTIYMPSLYHKAESRFEEYD</sequence>
<feature type="transmembrane region" description="Helical" evidence="7">
    <location>
        <begin position="431"/>
        <end position="452"/>
    </location>
</feature>
<dbReference type="Gene3D" id="1.20.1250.20">
    <property type="entry name" value="MFS general substrate transporter like domains"/>
    <property type="match status" value="1"/>
</dbReference>
<feature type="transmembrane region" description="Helical" evidence="7">
    <location>
        <begin position="151"/>
        <end position="168"/>
    </location>
</feature>
<evidence type="ECO:0000313" key="10">
    <source>
        <dbReference type="Proteomes" id="UP000244811"/>
    </source>
</evidence>
<evidence type="ECO:0000256" key="1">
    <source>
        <dbReference type="ARBA" id="ARBA00004141"/>
    </source>
</evidence>
<dbReference type="InterPro" id="IPR011701">
    <property type="entry name" value="MFS"/>
</dbReference>
<keyword evidence="5 7" id="KW-0472">Membrane</keyword>
<evidence type="ECO:0000256" key="5">
    <source>
        <dbReference type="ARBA" id="ARBA00023136"/>
    </source>
</evidence>
<feature type="transmembrane region" description="Helical" evidence="7">
    <location>
        <begin position="458"/>
        <end position="480"/>
    </location>
</feature>
<keyword evidence="4 7" id="KW-1133">Transmembrane helix</keyword>
<dbReference type="InterPro" id="IPR044770">
    <property type="entry name" value="MFS_spinster-like"/>
</dbReference>
<dbReference type="PANTHER" id="PTHR23505:SF9">
    <property type="entry name" value="PROTEIN, PUTATIVE-RELATED"/>
    <property type="match status" value="1"/>
</dbReference>
<dbReference type="AlphaFoldDB" id="A0A976MBN9"/>
<evidence type="ECO:0000256" key="3">
    <source>
        <dbReference type="ARBA" id="ARBA00022692"/>
    </source>
</evidence>
<feature type="transmembrane region" description="Helical" evidence="7">
    <location>
        <begin position="492"/>
        <end position="513"/>
    </location>
</feature>
<reference evidence="9" key="1">
    <citation type="submission" date="2022-07" db="EMBL/GenBank/DDBJ databases">
        <title>Evaluation of T. orientalis genome assembly methods using nanopore sequencing and analysis of variation between genomes.</title>
        <authorList>
            <person name="Yam J."/>
            <person name="Micallef M.L."/>
            <person name="Liu M."/>
            <person name="Djordjevic S.P."/>
            <person name="Bogema D.R."/>
            <person name="Jenkins C."/>
        </authorList>
    </citation>
    <scope>NUCLEOTIDE SEQUENCE</scope>
    <source>
        <strain evidence="9">Goon Nure</strain>
    </source>
</reference>
<organism evidence="9 10">
    <name type="scientific">Theileria orientalis</name>
    <dbReference type="NCBI Taxonomy" id="68886"/>
    <lineage>
        <taxon>Eukaryota</taxon>
        <taxon>Sar</taxon>
        <taxon>Alveolata</taxon>
        <taxon>Apicomplexa</taxon>
        <taxon>Aconoidasida</taxon>
        <taxon>Piroplasmida</taxon>
        <taxon>Theileriidae</taxon>
        <taxon>Theileria</taxon>
    </lineage>
</organism>
<feature type="transmembrane region" description="Helical" evidence="7">
    <location>
        <begin position="48"/>
        <end position="68"/>
    </location>
</feature>
<proteinExistence type="inferred from homology"/>
<evidence type="ECO:0000256" key="7">
    <source>
        <dbReference type="SAM" id="Phobius"/>
    </source>
</evidence>
<feature type="transmembrane region" description="Helical" evidence="7">
    <location>
        <begin position="121"/>
        <end position="145"/>
    </location>
</feature>
<evidence type="ECO:0000256" key="2">
    <source>
        <dbReference type="ARBA" id="ARBA00022448"/>
    </source>
</evidence>
<feature type="transmembrane region" description="Helical" evidence="7">
    <location>
        <begin position="175"/>
        <end position="194"/>
    </location>
</feature>
<comment type="similarity">
    <text evidence="6">Belongs to the major facilitator superfamily. Spinster (TC 2.A.1.49) family.</text>
</comment>
<dbReference type="InterPro" id="IPR020846">
    <property type="entry name" value="MFS_dom"/>
</dbReference>
<feature type="transmembrane region" description="Helical" evidence="7">
    <location>
        <begin position="397"/>
        <end position="419"/>
    </location>
</feature>
<protein>
    <submittedName>
        <fullName evidence="9">Major facilitator superfamily MFS-1 protein</fullName>
    </submittedName>
</protein>
<gene>
    <name evidence="9" type="ORF">MACK_002140</name>
</gene>
<dbReference type="Proteomes" id="UP000244811">
    <property type="component" value="Chromosome 3"/>
</dbReference>
<evidence type="ECO:0000256" key="6">
    <source>
        <dbReference type="ARBA" id="ARBA00024338"/>
    </source>
</evidence>
<evidence type="ECO:0000256" key="4">
    <source>
        <dbReference type="ARBA" id="ARBA00022989"/>
    </source>
</evidence>
<evidence type="ECO:0000259" key="8">
    <source>
        <dbReference type="PROSITE" id="PS50850"/>
    </source>
</evidence>
<dbReference type="Pfam" id="PF07690">
    <property type="entry name" value="MFS_1"/>
    <property type="match status" value="1"/>
</dbReference>
<dbReference type="CDD" id="cd06174">
    <property type="entry name" value="MFS"/>
    <property type="match status" value="1"/>
</dbReference>
<name>A0A976MBN9_THEOR</name>
<dbReference type="InterPro" id="IPR036259">
    <property type="entry name" value="MFS_trans_sf"/>
</dbReference>
<keyword evidence="2" id="KW-0813">Transport</keyword>
<dbReference type="PANTHER" id="PTHR23505">
    <property type="entry name" value="SPINSTER"/>
    <property type="match status" value="1"/>
</dbReference>